<feature type="compositionally biased region" description="Low complexity" evidence="1">
    <location>
        <begin position="230"/>
        <end position="244"/>
    </location>
</feature>
<dbReference type="Proteomes" id="UP001165289">
    <property type="component" value="Unassembled WGS sequence"/>
</dbReference>
<dbReference type="AlphaFoldDB" id="A0AAV7JU19"/>
<name>A0AAV7JU19_9METZ</name>
<accession>A0AAV7JU19</accession>
<evidence type="ECO:0000313" key="2">
    <source>
        <dbReference type="EMBL" id="KAI6652193.1"/>
    </source>
</evidence>
<feature type="region of interest" description="Disordered" evidence="1">
    <location>
        <begin position="223"/>
        <end position="244"/>
    </location>
</feature>
<evidence type="ECO:0000313" key="3">
    <source>
        <dbReference type="Proteomes" id="UP001165289"/>
    </source>
</evidence>
<organism evidence="2 3">
    <name type="scientific">Oopsacas minuta</name>
    <dbReference type="NCBI Taxonomy" id="111878"/>
    <lineage>
        <taxon>Eukaryota</taxon>
        <taxon>Metazoa</taxon>
        <taxon>Porifera</taxon>
        <taxon>Hexactinellida</taxon>
        <taxon>Hexasterophora</taxon>
        <taxon>Lyssacinosida</taxon>
        <taxon>Leucopsacidae</taxon>
        <taxon>Oopsacas</taxon>
    </lineage>
</organism>
<gene>
    <name evidence="2" type="ORF">LOD99_7210</name>
</gene>
<keyword evidence="3" id="KW-1185">Reference proteome</keyword>
<protein>
    <submittedName>
        <fullName evidence="2">Uncharacterized protein</fullName>
    </submittedName>
</protein>
<evidence type="ECO:0000256" key="1">
    <source>
        <dbReference type="SAM" id="MobiDB-lite"/>
    </source>
</evidence>
<dbReference type="EMBL" id="JAKMXF010000299">
    <property type="protein sequence ID" value="KAI6652193.1"/>
    <property type="molecule type" value="Genomic_DNA"/>
</dbReference>
<proteinExistence type="predicted"/>
<reference evidence="2 3" key="1">
    <citation type="journal article" date="2023" name="BMC Biol.">
        <title>The compact genome of the sponge Oopsacas minuta (Hexactinellida) is lacking key metazoan core genes.</title>
        <authorList>
            <person name="Santini S."/>
            <person name="Schenkelaars Q."/>
            <person name="Jourda C."/>
            <person name="Duchesne M."/>
            <person name="Belahbib H."/>
            <person name="Rocher C."/>
            <person name="Selva M."/>
            <person name="Riesgo A."/>
            <person name="Vervoort M."/>
            <person name="Leys S.P."/>
            <person name="Kodjabachian L."/>
            <person name="Le Bivic A."/>
            <person name="Borchiellini C."/>
            <person name="Claverie J.M."/>
            <person name="Renard E."/>
        </authorList>
    </citation>
    <scope>NUCLEOTIDE SEQUENCE [LARGE SCALE GENOMIC DNA]</scope>
    <source>
        <strain evidence="2">SPO-2</strain>
    </source>
</reference>
<comment type="caution">
    <text evidence="2">The sequence shown here is derived from an EMBL/GenBank/DDBJ whole genome shotgun (WGS) entry which is preliminary data.</text>
</comment>
<sequence length="244" mass="29264">MTDTVYQTFCQQKQQQIKFKLGEDREKRKVLQFQSQTFIRQNELRMKDAQLTQLKRRPSQNYTRSRSVLTRQTSFNQKSTQTEPVQIREEVEFSIITLESSTIGLEYEISILQKNYKNIEMTKEVKKQFVKDFMALWRRVEETEAKYQLLIKALPVSHEYTQSRKIKCWLVTLRKRLWKLREETGEKHKAYELKRKEEEQQRMLEEYFGWSYGNTERNYASSPVESDFGSDMSICSSESSYSSC</sequence>